<accession>A0A9P6YIX6</accession>
<dbReference type="SUPFAM" id="SSF49879">
    <property type="entry name" value="SMAD/FHA domain"/>
    <property type="match status" value="1"/>
</dbReference>
<comment type="subcellular location">
    <subcellularLocation>
        <location evidence="2">Chromosome</location>
    </subcellularLocation>
    <subcellularLocation>
        <location evidence="1">Nucleus</location>
    </subcellularLocation>
</comment>
<dbReference type="Pfam" id="PF16508">
    <property type="entry name" value="NIBRIN_BRCT_II"/>
    <property type="match status" value="1"/>
</dbReference>
<dbReference type="PROSITE" id="PS50006">
    <property type="entry name" value="FHA_DOMAIN"/>
    <property type="match status" value="1"/>
</dbReference>
<feature type="compositionally biased region" description="Polar residues" evidence="8">
    <location>
        <begin position="398"/>
        <end position="413"/>
    </location>
</feature>
<dbReference type="EMBL" id="JAANIT010000270">
    <property type="protein sequence ID" value="KAG1549625.1"/>
    <property type="molecule type" value="Genomic_DNA"/>
</dbReference>
<protein>
    <recommendedName>
        <fullName evidence="9">FHA domain-containing protein</fullName>
    </recommendedName>
</protein>
<dbReference type="Gene3D" id="2.60.200.20">
    <property type="match status" value="1"/>
</dbReference>
<dbReference type="InterPro" id="IPR032429">
    <property type="entry name" value="Nibrin_BRCT2"/>
</dbReference>
<dbReference type="InterPro" id="IPR036420">
    <property type="entry name" value="BRCT_dom_sf"/>
</dbReference>
<evidence type="ECO:0000256" key="1">
    <source>
        <dbReference type="ARBA" id="ARBA00004123"/>
    </source>
</evidence>
<dbReference type="InterPro" id="IPR043014">
    <property type="entry name" value="Nibrin_BRCT2_sf"/>
</dbReference>
<evidence type="ECO:0000256" key="5">
    <source>
        <dbReference type="ARBA" id="ARBA00023204"/>
    </source>
</evidence>
<evidence type="ECO:0000256" key="3">
    <source>
        <dbReference type="ARBA" id="ARBA00022454"/>
    </source>
</evidence>
<proteinExistence type="inferred from homology"/>
<reference evidence="10" key="1">
    <citation type="journal article" date="2020" name="Microb. Genom.">
        <title>Genetic diversity of clinical and environmental Mucorales isolates obtained from an investigation of mucormycosis cases among solid organ transplant recipients.</title>
        <authorList>
            <person name="Nguyen M.H."/>
            <person name="Kaul D."/>
            <person name="Muto C."/>
            <person name="Cheng S.J."/>
            <person name="Richter R.A."/>
            <person name="Bruno V.M."/>
            <person name="Liu G."/>
            <person name="Beyhan S."/>
            <person name="Sundermann A.J."/>
            <person name="Mounaud S."/>
            <person name="Pasculle A.W."/>
            <person name="Nierman W.C."/>
            <person name="Driscoll E."/>
            <person name="Cumbie R."/>
            <person name="Clancy C.J."/>
            <person name="Dupont C.L."/>
        </authorList>
    </citation>
    <scope>NUCLEOTIDE SEQUENCE</scope>
    <source>
        <strain evidence="10">GL16</strain>
    </source>
</reference>
<evidence type="ECO:0000256" key="7">
    <source>
        <dbReference type="ARBA" id="ARBA00044757"/>
    </source>
</evidence>
<dbReference type="GO" id="GO:0003684">
    <property type="term" value="F:damaged DNA binding"/>
    <property type="evidence" value="ECO:0007669"/>
    <property type="project" value="TreeGrafter"/>
</dbReference>
<evidence type="ECO:0000313" key="10">
    <source>
        <dbReference type="EMBL" id="KAG1549625.1"/>
    </source>
</evidence>
<dbReference type="InterPro" id="IPR040227">
    <property type="entry name" value="Nibrin-rel"/>
</dbReference>
<dbReference type="GO" id="GO:0005694">
    <property type="term" value="C:chromosome"/>
    <property type="evidence" value="ECO:0007669"/>
    <property type="project" value="UniProtKB-SubCell"/>
</dbReference>
<dbReference type="OrthoDB" id="552194at2759"/>
<gene>
    <name evidence="10" type="ORF">G6F51_002942</name>
</gene>
<dbReference type="InterPro" id="IPR000253">
    <property type="entry name" value="FHA_dom"/>
</dbReference>
<dbReference type="Gene3D" id="3.40.50.10980">
    <property type="entry name" value="Nibrin, BRCT2 domain"/>
    <property type="match status" value="1"/>
</dbReference>
<evidence type="ECO:0000259" key="9">
    <source>
        <dbReference type="PROSITE" id="PS50006"/>
    </source>
</evidence>
<sequence>MYIEQCASNVLLPGKEYIIGKKDAHIIIRNDNSISKKHATIHIGPMTISDLENVNYKPDITITAHETSYGTRLNGELLNGSVPLHHEDILQLGSLGFYMKVRWKPVAVCRNAAKSIEKKKLVRAALRAGFNVLKKWNSRCTHLYMTDLIVSDRLIYALVNNKPIVSDKWLDKLIELGDVEEADAAIEPVVLKDYGPLKKTIELTYNPNREELFESIEFWIFTKAQYDRLEFLIRLCHGGIKLVDLDDNIDMNQLKETTVFIQPVPELLSNDQWIALERQFCSQHGFVRTIPEHEMIYSVLYCSTNTLCNPRVRYPFETSTTAIEPSPHPQTPVENQPNQSSDRLETSSRLYRSEANPPVSLDPASSSETSPVSCSGQGTIPFDPSANHTYTERDTLPFNPSSVLPSITRSQADTVPFDPSRTLRSVSHSERDTVPFDPSKALLPETNTTSFNSSETLLLSKPEPLSPSHDWEDETKDLSACAETGSLAPSLNQFFNDMVGDFEPLPPPSDEEVKDNDSKPANRNGACAVAIDSTTIRSSETKTPLALSSSANTTTIEQEPLAAELTTASEALDTEQLTTEPPAPSSPLSPIPVSTDSFQTEPLTAESEQTTDSTTETRTTTTQSSSYRTGVRSSPVEDDVPSAQVVYVKLVKNTCSPITQSSSSSTGINYKRFRKVQQPYDPIHIVRTTPPQNEQHQRLRDNERVPRKRRVENTELFDPDITIRVNRRR</sequence>
<keyword evidence="3" id="KW-0158">Chromosome</keyword>
<evidence type="ECO:0000256" key="8">
    <source>
        <dbReference type="SAM" id="MobiDB-lite"/>
    </source>
</evidence>
<feature type="compositionally biased region" description="Pro residues" evidence="8">
    <location>
        <begin position="581"/>
        <end position="590"/>
    </location>
</feature>
<keyword evidence="5" id="KW-0234">DNA repair</keyword>
<feature type="region of interest" description="Disordered" evidence="8">
    <location>
        <begin position="320"/>
        <end position="472"/>
    </location>
</feature>
<keyword evidence="6" id="KW-0539">Nucleus</keyword>
<dbReference type="Gene3D" id="3.40.50.10190">
    <property type="entry name" value="BRCT domain"/>
    <property type="match status" value="1"/>
</dbReference>
<evidence type="ECO:0000256" key="6">
    <source>
        <dbReference type="ARBA" id="ARBA00023242"/>
    </source>
</evidence>
<feature type="compositionally biased region" description="Polar residues" evidence="8">
    <location>
        <begin position="332"/>
        <end position="341"/>
    </location>
</feature>
<dbReference type="InterPro" id="IPR008984">
    <property type="entry name" value="SMAD_FHA_dom_sf"/>
</dbReference>
<dbReference type="Proteomes" id="UP000717996">
    <property type="component" value="Unassembled WGS sequence"/>
</dbReference>
<comment type="caution">
    <text evidence="10">The sequence shown here is derived from an EMBL/GenBank/DDBJ whole genome shotgun (WGS) entry which is preliminary data.</text>
</comment>
<dbReference type="CDD" id="cd22667">
    <property type="entry name" value="FHA_NBN"/>
    <property type="match status" value="1"/>
</dbReference>
<dbReference type="SUPFAM" id="SSF52113">
    <property type="entry name" value="BRCT domain"/>
    <property type="match status" value="1"/>
</dbReference>
<feature type="compositionally biased region" description="Low complexity" evidence="8">
    <location>
        <begin position="604"/>
        <end position="629"/>
    </location>
</feature>
<feature type="compositionally biased region" description="Polar residues" evidence="8">
    <location>
        <begin position="532"/>
        <end position="557"/>
    </location>
</feature>
<dbReference type="GO" id="GO:0007095">
    <property type="term" value="P:mitotic G2 DNA damage checkpoint signaling"/>
    <property type="evidence" value="ECO:0007669"/>
    <property type="project" value="InterPro"/>
</dbReference>
<dbReference type="Pfam" id="PF00498">
    <property type="entry name" value="FHA"/>
    <property type="match status" value="1"/>
</dbReference>
<keyword evidence="4" id="KW-0227">DNA damage</keyword>
<evidence type="ECO:0000256" key="4">
    <source>
        <dbReference type="ARBA" id="ARBA00022763"/>
    </source>
</evidence>
<evidence type="ECO:0000313" key="11">
    <source>
        <dbReference type="Proteomes" id="UP000717996"/>
    </source>
</evidence>
<dbReference type="PANTHER" id="PTHR12162:SF0">
    <property type="entry name" value="NIBRIN"/>
    <property type="match status" value="1"/>
</dbReference>
<name>A0A9P6YIX6_RHIOR</name>
<feature type="region of interest" description="Disordered" evidence="8">
    <location>
        <begin position="501"/>
        <end position="558"/>
    </location>
</feature>
<dbReference type="PANTHER" id="PTHR12162">
    <property type="entry name" value="NIBRIN-RELATED"/>
    <property type="match status" value="1"/>
</dbReference>
<dbReference type="GO" id="GO:0000724">
    <property type="term" value="P:double-strand break repair via homologous recombination"/>
    <property type="evidence" value="ECO:0007669"/>
    <property type="project" value="TreeGrafter"/>
</dbReference>
<feature type="compositionally biased region" description="Low complexity" evidence="8">
    <location>
        <begin position="445"/>
        <end position="468"/>
    </location>
</feature>
<feature type="region of interest" description="Disordered" evidence="8">
    <location>
        <begin position="573"/>
        <end position="637"/>
    </location>
</feature>
<evidence type="ECO:0000256" key="2">
    <source>
        <dbReference type="ARBA" id="ARBA00004286"/>
    </source>
</evidence>
<dbReference type="AlphaFoldDB" id="A0A9P6YIX6"/>
<feature type="compositionally biased region" description="Polar residues" evidence="8">
    <location>
        <begin position="363"/>
        <end position="378"/>
    </location>
</feature>
<feature type="domain" description="FHA" evidence="9">
    <location>
        <begin position="11"/>
        <end position="78"/>
    </location>
</feature>
<comment type="similarity">
    <text evidence="7">Belongs to the Nibrin family.</text>
</comment>
<dbReference type="GO" id="GO:0030870">
    <property type="term" value="C:Mre11 complex"/>
    <property type="evidence" value="ECO:0007669"/>
    <property type="project" value="InterPro"/>
</dbReference>
<dbReference type="CDD" id="cd17741">
    <property type="entry name" value="BRCT_nibrin"/>
    <property type="match status" value="1"/>
</dbReference>
<organism evidence="10 11">
    <name type="scientific">Rhizopus oryzae</name>
    <name type="common">Mucormycosis agent</name>
    <name type="synonym">Rhizopus arrhizus var. delemar</name>
    <dbReference type="NCBI Taxonomy" id="64495"/>
    <lineage>
        <taxon>Eukaryota</taxon>
        <taxon>Fungi</taxon>
        <taxon>Fungi incertae sedis</taxon>
        <taxon>Mucoromycota</taxon>
        <taxon>Mucoromycotina</taxon>
        <taxon>Mucoromycetes</taxon>
        <taxon>Mucorales</taxon>
        <taxon>Mucorineae</taxon>
        <taxon>Rhizopodaceae</taxon>
        <taxon>Rhizopus</taxon>
    </lineage>
</organism>